<evidence type="ECO:0000313" key="4">
    <source>
        <dbReference type="Proteomes" id="UP000501387"/>
    </source>
</evidence>
<feature type="transmembrane region" description="Helical" evidence="2">
    <location>
        <begin position="85"/>
        <end position="111"/>
    </location>
</feature>
<keyword evidence="2" id="KW-0812">Transmembrane</keyword>
<dbReference type="AlphaFoldDB" id="A0A6G8FI10"/>
<dbReference type="KEGG" id="lins:G7067_05580"/>
<dbReference type="RefSeq" id="WP_166322598.1">
    <property type="nucleotide sequence ID" value="NZ_CP049934.1"/>
</dbReference>
<name>A0A6G8FI10_9MICO</name>
<sequence length="112" mass="11535">MAPTASAQFETGTETGAPFAPASSGVNEGNRAYAITSFVLGIASIVAGWTFIAPIIGFTLGMIALRRGTTERTLALWGTWMNGIILAFAAIGVLIVAALVGAGILTLPFFLM</sequence>
<evidence type="ECO:0000256" key="2">
    <source>
        <dbReference type="SAM" id="Phobius"/>
    </source>
</evidence>
<evidence type="ECO:0000313" key="3">
    <source>
        <dbReference type="EMBL" id="QIM16005.1"/>
    </source>
</evidence>
<dbReference type="EMBL" id="CP049934">
    <property type="protein sequence ID" value="QIM16005.1"/>
    <property type="molecule type" value="Genomic_DNA"/>
</dbReference>
<gene>
    <name evidence="3" type="ORF">G7067_05580</name>
</gene>
<keyword evidence="2" id="KW-0472">Membrane</keyword>
<feature type="transmembrane region" description="Helical" evidence="2">
    <location>
        <begin position="32"/>
        <end position="65"/>
    </location>
</feature>
<proteinExistence type="predicted"/>
<feature type="compositionally biased region" description="Polar residues" evidence="1">
    <location>
        <begin position="1"/>
        <end position="14"/>
    </location>
</feature>
<feature type="region of interest" description="Disordered" evidence="1">
    <location>
        <begin position="1"/>
        <end position="25"/>
    </location>
</feature>
<keyword evidence="2" id="KW-1133">Transmembrane helix</keyword>
<organism evidence="3 4">
    <name type="scientific">Leucobacter insecticola</name>
    <dbReference type="NCBI Taxonomy" id="2714934"/>
    <lineage>
        <taxon>Bacteria</taxon>
        <taxon>Bacillati</taxon>
        <taxon>Actinomycetota</taxon>
        <taxon>Actinomycetes</taxon>
        <taxon>Micrococcales</taxon>
        <taxon>Microbacteriaceae</taxon>
        <taxon>Leucobacter</taxon>
    </lineage>
</organism>
<evidence type="ECO:0000256" key="1">
    <source>
        <dbReference type="SAM" id="MobiDB-lite"/>
    </source>
</evidence>
<reference evidence="3 4" key="1">
    <citation type="submission" date="2020-03" db="EMBL/GenBank/DDBJ databases">
        <title>Leucobacter sp. nov., isolated from beetles.</title>
        <authorList>
            <person name="Hyun D.-W."/>
            <person name="Bae J.-W."/>
        </authorList>
    </citation>
    <scope>NUCLEOTIDE SEQUENCE [LARGE SCALE GENOMIC DNA]</scope>
    <source>
        <strain evidence="3 4">HDW9B</strain>
    </source>
</reference>
<dbReference type="Proteomes" id="UP000501387">
    <property type="component" value="Chromosome"/>
</dbReference>
<keyword evidence="4" id="KW-1185">Reference proteome</keyword>
<protein>
    <submittedName>
        <fullName evidence="3">DUF4190 domain-containing protein</fullName>
    </submittedName>
</protein>
<accession>A0A6G8FI10</accession>